<keyword evidence="3" id="KW-1185">Reference proteome</keyword>
<reference evidence="2 3" key="1">
    <citation type="submission" date="2015-12" db="EMBL/GenBank/DDBJ databases">
        <title>The genome of Folsomia candida.</title>
        <authorList>
            <person name="Faddeeva A."/>
            <person name="Derks M.F."/>
            <person name="Anvar Y."/>
            <person name="Smit S."/>
            <person name="Van Straalen N."/>
            <person name="Roelofs D."/>
        </authorList>
    </citation>
    <scope>NUCLEOTIDE SEQUENCE [LARGE SCALE GENOMIC DNA]</scope>
    <source>
        <strain evidence="2 3">VU population</strain>
        <tissue evidence="2">Whole body</tissue>
    </source>
</reference>
<evidence type="ECO:0000256" key="1">
    <source>
        <dbReference type="SAM" id="Phobius"/>
    </source>
</evidence>
<protein>
    <recommendedName>
        <fullName evidence="4">Gustatory receptor</fullName>
    </recommendedName>
</protein>
<proteinExistence type="predicted"/>
<feature type="transmembrane region" description="Helical" evidence="1">
    <location>
        <begin position="259"/>
        <end position="276"/>
    </location>
</feature>
<dbReference type="EMBL" id="LNIX01000005">
    <property type="protein sequence ID" value="OXA53526.1"/>
    <property type="molecule type" value="Genomic_DNA"/>
</dbReference>
<accession>A0A226EA69</accession>
<evidence type="ECO:0000313" key="2">
    <source>
        <dbReference type="EMBL" id="OXA53526.1"/>
    </source>
</evidence>
<feature type="transmembrane region" description="Helical" evidence="1">
    <location>
        <begin position="44"/>
        <end position="63"/>
    </location>
</feature>
<feature type="transmembrane region" description="Helical" evidence="1">
    <location>
        <begin position="194"/>
        <end position="216"/>
    </location>
</feature>
<feature type="transmembrane region" description="Helical" evidence="1">
    <location>
        <begin position="351"/>
        <end position="371"/>
    </location>
</feature>
<evidence type="ECO:0000313" key="3">
    <source>
        <dbReference type="Proteomes" id="UP000198287"/>
    </source>
</evidence>
<dbReference type="Proteomes" id="UP000198287">
    <property type="component" value="Unassembled WGS sequence"/>
</dbReference>
<dbReference type="AlphaFoldDB" id="A0A226EA69"/>
<keyword evidence="1" id="KW-1133">Transmembrane helix</keyword>
<feature type="transmembrane region" description="Helical" evidence="1">
    <location>
        <begin position="236"/>
        <end position="254"/>
    </location>
</feature>
<evidence type="ECO:0008006" key="4">
    <source>
        <dbReference type="Google" id="ProtNLM"/>
    </source>
</evidence>
<organism evidence="2 3">
    <name type="scientific">Folsomia candida</name>
    <name type="common">Springtail</name>
    <dbReference type="NCBI Taxonomy" id="158441"/>
    <lineage>
        <taxon>Eukaryota</taxon>
        <taxon>Metazoa</taxon>
        <taxon>Ecdysozoa</taxon>
        <taxon>Arthropoda</taxon>
        <taxon>Hexapoda</taxon>
        <taxon>Collembola</taxon>
        <taxon>Entomobryomorpha</taxon>
        <taxon>Isotomoidea</taxon>
        <taxon>Isotomidae</taxon>
        <taxon>Proisotominae</taxon>
        <taxon>Folsomia</taxon>
    </lineage>
</organism>
<keyword evidence="1" id="KW-0812">Transmembrane</keyword>
<comment type="caution">
    <text evidence="2">The sequence shown here is derived from an EMBL/GenBank/DDBJ whole genome shotgun (WGS) entry which is preliminary data.</text>
</comment>
<gene>
    <name evidence="2" type="ORF">Fcan01_10702</name>
</gene>
<feature type="transmembrane region" description="Helical" evidence="1">
    <location>
        <begin position="318"/>
        <end position="339"/>
    </location>
</feature>
<keyword evidence="1" id="KW-0472">Membrane</keyword>
<name>A0A226EA69_FOLCA</name>
<sequence length="446" mass="51976">MYSKIGLRLIRISFLPSALLATNSIRFNPKTKTFYTTQFSSRKLLLGSTLLICFAVFVFWRTIQIFLWRGGKSNPYFHICYAFSFTFLIGSSSLIYLNVYQKSICQVQTQMVRYCCQFEVFSFLIVCYISCTANRLRKKCGVQETARKCKKYAPSSDKAESSFLRLAFLAGQNTHLWMRNYDPRRSLTGALLDGLLLSSIISFSVIPLGSIFHYFVYPETPIYFTTVLPAMEDLDIYIQWSQAIFVIYYCYAFWQHSMIICILGFLYVFSILPLLHCEFRVGAKNQKSSQHLRSGRVLPFEYRCLEIMHKQFAGITGWLINMLQTCLGQFILFANVSLIMYRNMLEGHIKLLLLVWSIIVQIVWILFLEMAGRFHTHAKRTVSSWKQMKFRTPQEKAYMSKFRKSCRPLQIGCEGMFIIKRLTVLKFMRAVIKGTFRAVLTLGKRK</sequence>
<feature type="transmembrane region" description="Helical" evidence="1">
    <location>
        <begin position="75"/>
        <end position="99"/>
    </location>
</feature>